<accession>A0A392NM86</accession>
<dbReference type="Proteomes" id="UP000265520">
    <property type="component" value="Unassembled WGS sequence"/>
</dbReference>
<dbReference type="AlphaFoldDB" id="A0A392NM86"/>
<keyword evidence="2" id="KW-1185">Reference proteome</keyword>
<dbReference type="EMBL" id="LXQA010043523">
    <property type="protein sequence ID" value="MCI00542.1"/>
    <property type="molecule type" value="Genomic_DNA"/>
</dbReference>
<reference evidence="1 2" key="1">
    <citation type="journal article" date="2018" name="Front. Plant Sci.">
        <title>Red Clover (Trifolium pratense) and Zigzag Clover (T. medium) - A Picture of Genomic Similarities and Differences.</title>
        <authorList>
            <person name="Dluhosova J."/>
            <person name="Istvanek J."/>
            <person name="Nedelnik J."/>
            <person name="Repkova J."/>
        </authorList>
    </citation>
    <scope>NUCLEOTIDE SEQUENCE [LARGE SCALE GENOMIC DNA]</scope>
    <source>
        <strain evidence="2">cv. 10/8</strain>
        <tissue evidence="1">Leaf</tissue>
    </source>
</reference>
<protein>
    <submittedName>
        <fullName evidence="1">ABC transporter D family member</fullName>
    </submittedName>
</protein>
<evidence type="ECO:0000313" key="2">
    <source>
        <dbReference type="Proteomes" id="UP000265520"/>
    </source>
</evidence>
<evidence type="ECO:0000313" key="1">
    <source>
        <dbReference type="EMBL" id="MCI00542.1"/>
    </source>
</evidence>
<proteinExistence type="predicted"/>
<organism evidence="1 2">
    <name type="scientific">Trifolium medium</name>
    <dbReference type="NCBI Taxonomy" id="97028"/>
    <lineage>
        <taxon>Eukaryota</taxon>
        <taxon>Viridiplantae</taxon>
        <taxon>Streptophyta</taxon>
        <taxon>Embryophyta</taxon>
        <taxon>Tracheophyta</taxon>
        <taxon>Spermatophyta</taxon>
        <taxon>Magnoliopsida</taxon>
        <taxon>eudicotyledons</taxon>
        <taxon>Gunneridae</taxon>
        <taxon>Pentapetalae</taxon>
        <taxon>rosids</taxon>
        <taxon>fabids</taxon>
        <taxon>Fabales</taxon>
        <taxon>Fabaceae</taxon>
        <taxon>Papilionoideae</taxon>
        <taxon>50 kb inversion clade</taxon>
        <taxon>NPAAA clade</taxon>
        <taxon>Hologalegina</taxon>
        <taxon>IRL clade</taxon>
        <taxon>Trifolieae</taxon>
        <taxon>Trifolium</taxon>
    </lineage>
</organism>
<name>A0A392NM86_9FABA</name>
<comment type="caution">
    <text evidence="1">The sequence shown here is derived from an EMBL/GenBank/DDBJ whole genome shotgun (WGS) entry which is preliminary data.</text>
</comment>
<feature type="non-terminal residue" evidence="1">
    <location>
        <position position="77"/>
    </location>
</feature>
<sequence length="77" mass="8702">MSPTQKTSPIDWRASWLKYHIKHFDILDVGLLTLPRPLRADVHGGFYSIGTDQMVALSFSAASLTYQYSVENLNPAY</sequence>